<name>A0A975D740_9SPHN</name>
<keyword evidence="4" id="KW-0732">Signal</keyword>
<evidence type="ECO:0000256" key="3">
    <source>
        <dbReference type="ARBA" id="ARBA00022448"/>
    </source>
</evidence>
<evidence type="ECO:0000256" key="1">
    <source>
        <dbReference type="ARBA" id="ARBA00004418"/>
    </source>
</evidence>
<reference evidence="6" key="1">
    <citation type="submission" date="2020-07" db="EMBL/GenBank/DDBJ databases">
        <authorList>
            <person name="Camacho E."/>
        </authorList>
    </citation>
    <scope>NUCLEOTIDE SEQUENCE</scope>
    <source>
        <strain evidence="6">MPO218</strain>
    </source>
</reference>
<dbReference type="GO" id="GO:0030288">
    <property type="term" value="C:outer membrane-bounded periplasmic space"/>
    <property type="evidence" value="ECO:0007669"/>
    <property type="project" value="UniProtKB-ARBA"/>
</dbReference>
<dbReference type="Proteomes" id="UP000664914">
    <property type="component" value="Chromosome"/>
</dbReference>
<evidence type="ECO:0000313" key="6">
    <source>
        <dbReference type="EMBL" id="QTH24245.1"/>
    </source>
</evidence>
<sequence>MTCGKRLSLAHPSGQIPSPMRRLILPLLLLLAACHDGPRAPLPPDRLIRLADDEVKTLDPQKSSDLATIRIAQDQFEGLTRINGLGEAEPGLASGWSVSADGLAWRFPLRPGLRFSDGTPIDAGTFVQVFARLRAPATASPNAALFANIDRIEAEGRTVVVHLRAPMPALPQLLALPSLAALPMHRIARAGDGWTGERPLVTSGPYRLTEWRLNERLRLDRNPHWHGGAAPIAGVEWRPVTDRLTALRSFAAGEADVANDFPPTRAAWIAARRPGAAHVAQFNGSYYFVFNTTRPPFDDARVRRALSLAVDRRWIAERLIGLGTRPAWGVVPPAVAGEPGAYRPAWAAWSPERRFAEARRLLAEAGYGPRHPLSFDIRFNSDTDHRRVAVAMAAMWRPLGVSAHLLNSESSLHFASLRRRDFAFARSGWIGDVAAPENYLAVHRSDAGMLNYSGYASPAFDRALDRAMAIADPAARARAMRAAEAILVADAPLVPLYHYVSRALVAPRVAGWHDNAPNTHPSWTLSLK</sequence>
<dbReference type="SUPFAM" id="SSF53850">
    <property type="entry name" value="Periplasmic binding protein-like II"/>
    <property type="match status" value="1"/>
</dbReference>
<dbReference type="InterPro" id="IPR039424">
    <property type="entry name" value="SBP_5"/>
</dbReference>
<evidence type="ECO:0000313" key="7">
    <source>
        <dbReference type="Proteomes" id="UP000664914"/>
    </source>
</evidence>
<protein>
    <submittedName>
        <fullName evidence="6">Peptide ABC transporter substrate-binding protein</fullName>
    </submittedName>
</protein>
<dbReference type="CDD" id="cd08504">
    <property type="entry name" value="PBP2_OppA"/>
    <property type="match status" value="1"/>
</dbReference>
<dbReference type="PIRSF" id="PIRSF002741">
    <property type="entry name" value="MppA"/>
    <property type="match status" value="1"/>
</dbReference>
<dbReference type="Gene3D" id="3.40.190.10">
    <property type="entry name" value="Periplasmic binding protein-like II"/>
    <property type="match status" value="1"/>
</dbReference>
<dbReference type="GO" id="GO:0015833">
    <property type="term" value="P:peptide transport"/>
    <property type="evidence" value="ECO:0007669"/>
    <property type="project" value="TreeGrafter"/>
</dbReference>
<dbReference type="Pfam" id="PF00496">
    <property type="entry name" value="SBP_bac_5"/>
    <property type="match status" value="1"/>
</dbReference>
<dbReference type="InterPro" id="IPR030678">
    <property type="entry name" value="Peptide/Ni-bd"/>
</dbReference>
<evidence type="ECO:0000256" key="2">
    <source>
        <dbReference type="ARBA" id="ARBA00005695"/>
    </source>
</evidence>
<dbReference type="GO" id="GO:1904680">
    <property type="term" value="F:peptide transmembrane transporter activity"/>
    <property type="evidence" value="ECO:0007669"/>
    <property type="project" value="TreeGrafter"/>
</dbReference>
<dbReference type="PANTHER" id="PTHR30290">
    <property type="entry name" value="PERIPLASMIC BINDING COMPONENT OF ABC TRANSPORTER"/>
    <property type="match status" value="1"/>
</dbReference>
<dbReference type="AlphaFoldDB" id="A0A975D740"/>
<gene>
    <name evidence="6" type="ORF">HRJ34_12470</name>
</gene>
<accession>A0A975D740</accession>
<proteinExistence type="inferred from homology"/>
<dbReference type="Gene3D" id="3.10.105.10">
    <property type="entry name" value="Dipeptide-binding Protein, Domain 3"/>
    <property type="match status" value="1"/>
</dbReference>
<comment type="similarity">
    <text evidence="2">Belongs to the bacterial solute-binding protein 5 family.</text>
</comment>
<dbReference type="Gene3D" id="3.90.76.10">
    <property type="entry name" value="Dipeptide-binding Protein, Domain 1"/>
    <property type="match status" value="1"/>
</dbReference>
<keyword evidence="3" id="KW-0813">Transport</keyword>
<evidence type="ECO:0000256" key="4">
    <source>
        <dbReference type="ARBA" id="ARBA00022729"/>
    </source>
</evidence>
<reference evidence="6" key="2">
    <citation type="submission" date="2021-04" db="EMBL/GenBank/DDBJ databases">
        <title>Isolation and genomic analysis of the ibuprofen-degrading bacterium Sphingomonas strain MPO218.</title>
        <authorList>
            <person name="Aulestia M."/>
            <person name="Flores A."/>
            <person name="Mangas E.L."/>
            <person name="Perez-Pulido A.J."/>
            <person name="Santero E."/>
            <person name="Camacho E.M."/>
        </authorList>
    </citation>
    <scope>NUCLEOTIDE SEQUENCE</scope>
    <source>
        <strain evidence="6">MPO218</strain>
    </source>
</reference>
<dbReference type="PROSITE" id="PS51257">
    <property type="entry name" value="PROKAR_LIPOPROTEIN"/>
    <property type="match status" value="1"/>
</dbReference>
<comment type="subcellular location">
    <subcellularLocation>
        <location evidence="1">Periplasm</location>
    </subcellularLocation>
</comment>
<feature type="domain" description="Solute-binding protein family 5" evidence="5">
    <location>
        <begin position="88"/>
        <end position="448"/>
    </location>
</feature>
<dbReference type="PANTHER" id="PTHR30290:SF10">
    <property type="entry name" value="PERIPLASMIC OLIGOPEPTIDE-BINDING PROTEIN-RELATED"/>
    <property type="match status" value="1"/>
</dbReference>
<dbReference type="InterPro" id="IPR000914">
    <property type="entry name" value="SBP_5_dom"/>
</dbReference>
<organism evidence="6 7">
    <name type="scientific">Rhizorhabdus wittichii</name>
    <dbReference type="NCBI Taxonomy" id="160791"/>
    <lineage>
        <taxon>Bacteria</taxon>
        <taxon>Pseudomonadati</taxon>
        <taxon>Pseudomonadota</taxon>
        <taxon>Alphaproteobacteria</taxon>
        <taxon>Sphingomonadales</taxon>
        <taxon>Sphingomonadaceae</taxon>
        <taxon>Rhizorhabdus</taxon>
    </lineage>
</organism>
<dbReference type="GO" id="GO:0043190">
    <property type="term" value="C:ATP-binding cassette (ABC) transporter complex"/>
    <property type="evidence" value="ECO:0007669"/>
    <property type="project" value="InterPro"/>
</dbReference>
<dbReference type="EMBL" id="CP059319">
    <property type="protein sequence ID" value="QTH24245.1"/>
    <property type="molecule type" value="Genomic_DNA"/>
</dbReference>
<evidence type="ECO:0000259" key="5">
    <source>
        <dbReference type="Pfam" id="PF00496"/>
    </source>
</evidence>